<gene>
    <name evidence="1" type="ORF">OCTVUL_1B029829</name>
</gene>
<accession>A0AA36F0Q4</accession>
<evidence type="ECO:0000313" key="2">
    <source>
        <dbReference type="Proteomes" id="UP001162480"/>
    </source>
</evidence>
<organism evidence="1 2">
    <name type="scientific">Octopus vulgaris</name>
    <name type="common">Common octopus</name>
    <dbReference type="NCBI Taxonomy" id="6645"/>
    <lineage>
        <taxon>Eukaryota</taxon>
        <taxon>Metazoa</taxon>
        <taxon>Spiralia</taxon>
        <taxon>Lophotrochozoa</taxon>
        <taxon>Mollusca</taxon>
        <taxon>Cephalopoda</taxon>
        <taxon>Coleoidea</taxon>
        <taxon>Octopodiformes</taxon>
        <taxon>Octopoda</taxon>
        <taxon>Incirrata</taxon>
        <taxon>Octopodidae</taxon>
        <taxon>Octopus</taxon>
    </lineage>
</organism>
<reference evidence="1" key="1">
    <citation type="submission" date="2023-08" db="EMBL/GenBank/DDBJ databases">
        <authorList>
            <person name="Alioto T."/>
            <person name="Alioto T."/>
            <person name="Gomez Garrido J."/>
        </authorList>
    </citation>
    <scope>NUCLEOTIDE SEQUENCE</scope>
</reference>
<name>A0AA36F0Q4_OCTVU</name>
<proteinExistence type="predicted"/>
<dbReference type="AlphaFoldDB" id="A0AA36F0Q4"/>
<keyword evidence="2" id="KW-1185">Reference proteome</keyword>
<dbReference type="EMBL" id="OX597815">
    <property type="protein sequence ID" value="CAI9718658.1"/>
    <property type="molecule type" value="Genomic_DNA"/>
</dbReference>
<evidence type="ECO:0000313" key="1">
    <source>
        <dbReference type="EMBL" id="CAI9718658.1"/>
    </source>
</evidence>
<sequence>MPNEISSTFKIKTIFTGGDKTFRPPYTFRFVMRAVTRIFYNYLCHPQRNSNTVFCTSEMGIDISIDRIHSIRH</sequence>
<protein>
    <submittedName>
        <fullName evidence="1">Uncharacterized protein</fullName>
    </submittedName>
</protein>
<dbReference type="Proteomes" id="UP001162480">
    <property type="component" value="Chromosome 2"/>
</dbReference>